<dbReference type="Proteomes" id="UP000613740">
    <property type="component" value="Unassembled WGS sequence"/>
</dbReference>
<dbReference type="SUPFAM" id="SSF48403">
    <property type="entry name" value="Ankyrin repeat"/>
    <property type="match status" value="1"/>
</dbReference>
<name>A0A835W215_9CHLO</name>
<feature type="compositionally biased region" description="Low complexity" evidence="4">
    <location>
        <begin position="181"/>
        <end position="198"/>
    </location>
</feature>
<dbReference type="InterPro" id="IPR036770">
    <property type="entry name" value="Ankyrin_rpt-contain_sf"/>
</dbReference>
<dbReference type="SMART" id="SM00248">
    <property type="entry name" value="ANK"/>
    <property type="match status" value="3"/>
</dbReference>
<keyword evidence="2 3" id="KW-0040">ANK repeat</keyword>
<sequence length="1341" mass="138119">MADSDSDDFSVVDSLSAVSSAAALDGTTALLQRGLERGRLAETVEKHQLDVQRAATYCLFKLTEPCAASTATAEPAAAAASADAGDGQQRHDTASAPALAAAGLKQLLDHPRLGMLVDAEPLLRVLVQVVQRAQSAEVLAATLGVFPSLVLEGCATSRRAASLALVRDRCLGLLRQGVGASSSPRGCGRSCSGSGQPQRAHEPKPSPALALAALRFFTASPLADLSQLQPEQRADLAAHATALLATKVQGAGDGGDEASAAAVDCLELLHVLWLQGDGTHCLPVLDAAIQAGCMPLICSLLQGGSGTDHAEAGDEESEIALSDVADRALQCAADFSCCCCDCEAAQLARQQLSSAGGASMLLPLLRVRSASRRVLQLLLWLAAAGPELQQAGAEALVAALAQQGPLLQRQFLGAAGALASELQAARCPELLLELTSAAVEAQPSLAGALLLPDWGGEPVVHVALAALGVGAGGEWWLPSGLEAAALRLLHLLLVWCGPPPQSSLPVTAQELMPALVRLAAASAAEDGDKRQLVVACLHACIRDMSPSEAARCLHDAVDGGGRSHAADLVARLVAAATEDAIGICEACPEAALLQLSACVLDAAWLSASSSSPIASLDSGGVRRLAAALVSWPWLHSQLQVPAAAAGQQQQQQQQQQSATAAALQLLHSAVAVLLATHQQAAVCGEVVALLVPLLVPLLLAPSDLHPGTPSHPGHPQALQLLHLLQAAAGESIDNYLRQAEVAAAASGQWAAGLLPAAEPMLRELLPLDHVSVLLPLGVESEQEPQAQQEQQQGDHGGGLYRWRVALQARGHFEPTPLLQLGVALLSGANPPLEQKQRDSGFEGCATAFALGLLQLPSSRCPATAAQPAWLAAAAADLLRPLAPQLPRQQLAMLVGALAQRLAGSDGHGPLEPECLLPMLMCLAECCTGAEQFVQDMWPAVGDSGKAALCDALVEGLTGSGADAAAGLAERPGGAALLKLSCHWCQNQGPEPADGAPAAVGRLAVATLLSALRSCTSCESNVADGLATATADAASPPSPPATADAQRAALLADCVLAVCDGALPALYGAPRQDWGGVRIASTASSAGLDPEQEAQLQRLTEVLQLAQSTLALRLEDRTGSEIADRPGQRVAAGETSTPTETPNFRLLVRALLRAAQWTACLQDMRYIQIARRATEAKAAAEAKVEVCMKTLKHLRSSGRQQLTPEETEFLSACKSGALALVKQLQARIADPDVVNAYGQSGLYLAALGGHLEVVKHLIAEGASMNTSAGCDNGYGGSYSRCGGTALHVAAQRGDKAMVQLLLAAGASKSIRNQAGYTPEQVACPSMRSLLQPATSSSNHTCF</sequence>
<dbReference type="PROSITE" id="PS50088">
    <property type="entry name" value="ANK_REPEAT"/>
    <property type="match status" value="2"/>
</dbReference>
<protein>
    <submittedName>
        <fullName evidence="5">Uncharacterized protein</fullName>
    </submittedName>
</protein>
<organism evidence="5 6">
    <name type="scientific">Chlamydomonas schloesseri</name>
    <dbReference type="NCBI Taxonomy" id="2026947"/>
    <lineage>
        <taxon>Eukaryota</taxon>
        <taxon>Viridiplantae</taxon>
        <taxon>Chlorophyta</taxon>
        <taxon>core chlorophytes</taxon>
        <taxon>Chlorophyceae</taxon>
        <taxon>CS clade</taxon>
        <taxon>Chlamydomonadales</taxon>
        <taxon>Chlamydomonadaceae</taxon>
        <taxon>Chlamydomonas</taxon>
    </lineage>
</organism>
<proteinExistence type="predicted"/>
<feature type="region of interest" description="Disordered" evidence="4">
    <location>
        <begin position="1118"/>
        <end position="1137"/>
    </location>
</feature>
<evidence type="ECO:0000256" key="3">
    <source>
        <dbReference type="PROSITE-ProRule" id="PRU00023"/>
    </source>
</evidence>
<gene>
    <name evidence="5" type="ORF">HYH02_012383</name>
</gene>
<feature type="repeat" description="ANK" evidence="3">
    <location>
        <begin position="1236"/>
        <end position="1268"/>
    </location>
</feature>
<keyword evidence="6" id="KW-1185">Reference proteome</keyword>
<evidence type="ECO:0000313" key="5">
    <source>
        <dbReference type="EMBL" id="KAG2434368.1"/>
    </source>
</evidence>
<dbReference type="PANTHER" id="PTHR24198:SF165">
    <property type="entry name" value="ANKYRIN REPEAT-CONTAINING PROTEIN-RELATED"/>
    <property type="match status" value="1"/>
</dbReference>
<dbReference type="PROSITE" id="PS50297">
    <property type="entry name" value="ANK_REP_REGION"/>
    <property type="match status" value="2"/>
</dbReference>
<evidence type="ECO:0000313" key="6">
    <source>
        <dbReference type="Proteomes" id="UP000613740"/>
    </source>
</evidence>
<evidence type="ECO:0000256" key="2">
    <source>
        <dbReference type="ARBA" id="ARBA00023043"/>
    </source>
</evidence>
<feature type="repeat" description="ANK" evidence="3">
    <location>
        <begin position="1280"/>
        <end position="1312"/>
    </location>
</feature>
<reference evidence="5" key="1">
    <citation type="journal article" date="2020" name="bioRxiv">
        <title>Comparative genomics of Chlamydomonas.</title>
        <authorList>
            <person name="Craig R.J."/>
            <person name="Hasan A.R."/>
            <person name="Ness R.W."/>
            <person name="Keightley P.D."/>
        </authorList>
    </citation>
    <scope>NUCLEOTIDE SEQUENCE</scope>
    <source>
        <strain evidence="5">CCAP 11/173</strain>
    </source>
</reference>
<keyword evidence="1" id="KW-0677">Repeat</keyword>
<dbReference type="EMBL" id="JAEHOD010000058">
    <property type="protein sequence ID" value="KAG2434368.1"/>
    <property type="molecule type" value="Genomic_DNA"/>
</dbReference>
<comment type="caution">
    <text evidence="5">The sequence shown here is derived from an EMBL/GenBank/DDBJ whole genome shotgun (WGS) entry which is preliminary data.</text>
</comment>
<dbReference type="Gene3D" id="1.25.40.20">
    <property type="entry name" value="Ankyrin repeat-containing domain"/>
    <property type="match status" value="1"/>
</dbReference>
<dbReference type="OrthoDB" id="242257at2759"/>
<feature type="region of interest" description="Disordered" evidence="4">
    <location>
        <begin position="178"/>
        <end position="204"/>
    </location>
</feature>
<dbReference type="Pfam" id="PF12796">
    <property type="entry name" value="Ank_2"/>
    <property type="match status" value="1"/>
</dbReference>
<dbReference type="InterPro" id="IPR002110">
    <property type="entry name" value="Ankyrin_rpt"/>
</dbReference>
<evidence type="ECO:0000256" key="1">
    <source>
        <dbReference type="ARBA" id="ARBA00022737"/>
    </source>
</evidence>
<dbReference type="PANTHER" id="PTHR24198">
    <property type="entry name" value="ANKYRIN REPEAT AND PROTEIN KINASE DOMAIN-CONTAINING PROTEIN"/>
    <property type="match status" value="1"/>
</dbReference>
<accession>A0A835W215</accession>
<evidence type="ECO:0000256" key="4">
    <source>
        <dbReference type="SAM" id="MobiDB-lite"/>
    </source>
</evidence>